<organism evidence="1 2">
    <name type="scientific">Ancylomarina subtilis</name>
    <dbReference type="NCBI Taxonomy" id="1639035"/>
    <lineage>
        <taxon>Bacteria</taxon>
        <taxon>Pseudomonadati</taxon>
        <taxon>Bacteroidota</taxon>
        <taxon>Bacteroidia</taxon>
        <taxon>Marinilabiliales</taxon>
        <taxon>Marinifilaceae</taxon>
        <taxon>Ancylomarina</taxon>
    </lineage>
</organism>
<keyword evidence="2" id="KW-1185">Reference proteome</keyword>
<dbReference type="Proteomes" id="UP000293562">
    <property type="component" value="Unassembled WGS sequence"/>
</dbReference>
<accession>A0A4Q7VML2</accession>
<protein>
    <submittedName>
        <fullName evidence="1">Uncharacterized protein</fullName>
    </submittedName>
</protein>
<comment type="caution">
    <text evidence="1">The sequence shown here is derived from an EMBL/GenBank/DDBJ whole genome shotgun (WGS) entry which is preliminary data.</text>
</comment>
<sequence length="37" mass="4158">MNDTPFKIIQNISILYAFEKKLSLSGLLFTQKGNKGV</sequence>
<dbReference type="AlphaFoldDB" id="A0A4Q7VML2"/>
<evidence type="ECO:0000313" key="2">
    <source>
        <dbReference type="Proteomes" id="UP000293562"/>
    </source>
</evidence>
<dbReference type="EMBL" id="SHKN01000001">
    <property type="protein sequence ID" value="RZT97566.1"/>
    <property type="molecule type" value="Genomic_DNA"/>
</dbReference>
<evidence type="ECO:0000313" key="1">
    <source>
        <dbReference type="EMBL" id="RZT97566.1"/>
    </source>
</evidence>
<name>A0A4Q7VML2_9BACT</name>
<proteinExistence type="predicted"/>
<reference evidence="1 2" key="1">
    <citation type="submission" date="2019-02" db="EMBL/GenBank/DDBJ databases">
        <title>Genomic Encyclopedia of Type Strains, Phase IV (KMG-IV): sequencing the most valuable type-strain genomes for metagenomic binning, comparative biology and taxonomic classification.</title>
        <authorList>
            <person name="Goeker M."/>
        </authorList>
    </citation>
    <scope>NUCLEOTIDE SEQUENCE [LARGE SCALE GENOMIC DNA]</scope>
    <source>
        <strain evidence="1 2">DSM 28825</strain>
    </source>
</reference>
<gene>
    <name evidence="1" type="ORF">EV201_2239</name>
</gene>